<keyword evidence="4 10" id="KW-0808">Transferase</keyword>
<dbReference type="GO" id="GO:0016763">
    <property type="term" value="F:pentosyltransferase activity"/>
    <property type="evidence" value="ECO:0007669"/>
    <property type="project" value="TreeGrafter"/>
</dbReference>
<evidence type="ECO:0000256" key="3">
    <source>
        <dbReference type="ARBA" id="ARBA00022676"/>
    </source>
</evidence>
<gene>
    <name evidence="10" type="ORF">UT63_C0001G0021</name>
</gene>
<feature type="transmembrane region" description="Helical" evidence="8">
    <location>
        <begin position="30"/>
        <end position="50"/>
    </location>
</feature>
<dbReference type="PANTHER" id="PTHR33908">
    <property type="entry name" value="MANNOSYLTRANSFERASE YKCB-RELATED"/>
    <property type="match status" value="1"/>
</dbReference>
<evidence type="ECO:0000256" key="7">
    <source>
        <dbReference type="ARBA" id="ARBA00023136"/>
    </source>
</evidence>
<name>A0A0G0Q251_9BACT</name>
<feature type="transmembrane region" description="Helical" evidence="8">
    <location>
        <begin position="99"/>
        <end position="124"/>
    </location>
</feature>
<dbReference type="AlphaFoldDB" id="A0A0G0Q251"/>
<proteinExistence type="predicted"/>
<keyword evidence="6 8" id="KW-1133">Transmembrane helix</keyword>
<dbReference type="InterPro" id="IPR038731">
    <property type="entry name" value="RgtA/B/C-like"/>
</dbReference>
<feature type="domain" description="Glycosyltransferase RgtA/B/C/D-like" evidence="9">
    <location>
        <begin position="37"/>
        <end position="192"/>
    </location>
</feature>
<sequence>MLADDSRDVMIAKEAIIRGKLPLFGPFSSAGPFVFGPLYYWFAVFCYLLFPRSLESLWVMLGILDLVNVGIFYLCGYLLGGKRLGLITAFFAAISPQMVFRSMIFGPHSFISITTSFSILFFILFSKTKKLLFLLLMGIALGAAINTHYQAINLLFFLPAIFFIPAELKKKIKGYFALAMGFLFPSLPLLVWDSQQNFANIRNLADYFLIGQYRIYVPNSWKLFIFKYIPNYWSFVSGGNTYLAFFMIVVIASVFLYLIIKKKIGRPLFILISVFSVMMFLNRFYRGERSEGYLIYFSPFIIIFTSYVINFLLSNTIKRKSIRVWVKLSGIILITILIIGNGIKIASLIIPFDNHLIEIKKTVEILSKNKPKQGYALFDFDWFYGTKSYPLALIMEEKKLLDPQGIPIGVTCNPYPAPIIMKYQDKCKIIDLSGIKGRKDEKRWLPVSQKYLYDDLITRWTNNKLPTNFRFFNKF</sequence>
<feature type="transmembrane region" description="Helical" evidence="8">
    <location>
        <begin position="57"/>
        <end position="79"/>
    </location>
</feature>
<dbReference type="Pfam" id="PF13231">
    <property type="entry name" value="PMT_2"/>
    <property type="match status" value="1"/>
</dbReference>
<accession>A0A0G0Q251</accession>
<organism evidence="10 11">
    <name type="scientific">Candidatus Gottesmanbacteria bacterium GW2011_GWC2_39_8</name>
    <dbReference type="NCBI Taxonomy" id="1618450"/>
    <lineage>
        <taxon>Bacteria</taxon>
        <taxon>Candidatus Gottesmaniibacteriota</taxon>
    </lineage>
</organism>
<feature type="transmembrane region" description="Helical" evidence="8">
    <location>
        <begin position="241"/>
        <end position="260"/>
    </location>
</feature>
<keyword evidence="3" id="KW-0328">Glycosyltransferase</keyword>
<evidence type="ECO:0000256" key="2">
    <source>
        <dbReference type="ARBA" id="ARBA00022475"/>
    </source>
</evidence>
<evidence type="ECO:0000256" key="4">
    <source>
        <dbReference type="ARBA" id="ARBA00022679"/>
    </source>
</evidence>
<dbReference type="GO" id="GO:0005886">
    <property type="term" value="C:plasma membrane"/>
    <property type="evidence" value="ECO:0007669"/>
    <property type="project" value="UniProtKB-SubCell"/>
</dbReference>
<evidence type="ECO:0000256" key="8">
    <source>
        <dbReference type="SAM" id="Phobius"/>
    </source>
</evidence>
<reference evidence="10 11" key="1">
    <citation type="journal article" date="2015" name="Nature">
        <title>rRNA introns, odd ribosomes, and small enigmatic genomes across a large radiation of phyla.</title>
        <authorList>
            <person name="Brown C.T."/>
            <person name="Hug L.A."/>
            <person name="Thomas B.C."/>
            <person name="Sharon I."/>
            <person name="Castelle C.J."/>
            <person name="Singh A."/>
            <person name="Wilkins M.J."/>
            <person name="Williams K.H."/>
            <person name="Banfield J.F."/>
        </authorList>
    </citation>
    <scope>NUCLEOTIDE SEQUENCE [LARGE SCALE GENOMIC DNA]</scope>
</reference>
<evidence type="ECO:0000313" key="11">
    <source>
        <dbReference type="Proteomes" id="UP000034539"/>
    </source>
</evidence>
<evidence type="ECO:0000256" key="5">
    <source>
        <dbReference type="ARBA" id="ARBA00022692"/>
    </source>
</evidence>
<feature type="transmembrane region" description="Helical" evidence="8">
    <location>
        <begin position="172"/>
        <end position="192"/>
    </location>
</feature>
<evidence type="ECO:0000256" key="6">
    <source>
        <dbReference type="ARBA" id="ARBA00022989"/>
    </source>
</evidence>
<dbReference type="PANTHER" id="PTHR33908:SF11">
    <property type="entry name" value="MEMBRANE PROTEIN"/>
    <property type="match status" value="1"/>
</dbReference>
<dbReference type="Proteomes" id="UP000034539">
    <property type="component" value="Unassembled WGS sequence"/>
</dbReference>
<feature type="transmembrane region" description="Helical" evidence="8">
    <location>
        <begin position="131"/>
        <end position="152"/>
    </location>
</feature>
<evidence type="ECO:0000256" key="1">
    <source>
        <dbReference type="ARBA" id="ARBA00004651"/>
    </source>
</evidence>
<dbReference type="GO" id="GO:0009103">
    <property type="term" value="P:lipopolysaccharide biosynthetic process"/>
    <property type="evidence" value="ECO:0007669"/>
    <property type="project" value="UniProtKB-ARBA"/>
</dbReference>
<keyword evidence="5 8" id="KW-0812">Transmembrane</keyword>
<feature type="transmembrane region" description="Helical" evidence="8">
    <location>
        <begin position="325"/>
        <end position="350"/>
    </location>
</feature>
<keyword evidence="2" id="KW-1003">Cell membrane</keyword>
<feature type="transmembrane region" description="Helical" evidence="8">
    <location>
        <begin position="293"/>
        <end position="313"/>
    </location>
</feature>
<keyword evidence="7 8" id="KW-0472">Membrane</keyword>
<feature type="transmembrane region" description="Helical" evidence="8">
    <location>
        <begin position="267"/>
        <end position="287"/>
    </location>
</feature>
<dbReference type="InterPro" id="IPR050297">
    <property type="entry name" value="LipidA_mod_glycosyltrf_83"/>
</dbReference>
<comment type="caution">
    <text evidence="10">The sequence shown here is derived from an EMBL/GenBank/DDBJ whole genome shotgun (WGS) entry which is preliminary data.</text>
</comment>
<dbReference type="EMBL" id="LBXN01000001">
    <property type="protein sequence ID" value="KKR34454.1"/>
    <property type="molecule type" value="Genomic_DNA"/>
</dbReference>
<comment type="subcellular location">
    <subcellularLocation>
        <location evidence="1">Cell membrane</location>
        <topology evidence="1">Multi-pass membrane protein</topology>
    </subcellularLocation>
</comment>
<evidence type="ECO:0000313" key="10">
    <source>
        <dbReference type="EMBL" id="KKR34454.1"/>
    </source>
</evidence>
<evidence type="ECO:0000259" key="9">
    <source>
        <dbReference type="Pfam" id="PF13231"/>
    </source>
</evidence>
<protein>
    <submittedName>
        <fullName evidence="10">Oligosaccharyl transferase STT3 subunit</fullName>
    </submittedName>
</protein>